<dbReference type="AlphaFoldDB" id="A0A0K1H384"/>
<feature type="region of interest" description="Disordered" evidence="4">
    <location>
        <begin position="1"/>
        <end position="23"/>
    </location>
</feature>
<dbReference type="GO" id="GO:0016787">
    <property type="term" value="F:hydrolase activity"/>
    <property type="evidence" value="ECO:0007669"/>
    <property type="project" value="UniProtKB-KW"/>
</dbReference>
<dbReference type="Gene3D" id="3.40.50.10740">
    <property type="entry name" value="Class I glutamine amidotransferase-like"/>
    <property type="match status" value="1"/>
</dbReference>
<evidence type="ECO:0000256" key="2">
    <source>
        <dbReference type="ARBA" id="ARBA00022801"/>
    </source>
</evidence>
<dbReference type="InterPro" id="IPR003507">
    <property type="entry name" value="S66_fam"/>
</dbReference>
<organism evidence="7">
    <name type="scientific">Streptomyces bottropensis</name>
    <dbReference type="NCBI Taxonomy" id="42235"/>
    <lineage>
        <taxon>Bacteria</taxon>
        <taxon>Bacillati</taxon>
        <taxon>Actinomycetota</taxon>
        <taxon>Actinomycetes</taxon>
        <taxon>Kitasatosporales</taxon>
        <taxon>Streptomycetaceae</taxon>
        <taxon>Streptomyces</taxon>
    </lineage>
</organism>
<feature type="domain" description="LD-carboxypeptidase C-terminal" evidence="6">
    <location>
        <begin position="223"/>
        <end position="336"/>
    </location>
</feature>
<dbReference type="InterPro" id="IPR027478">
    <property type="entry name" value="LdcA_N"/>
</dbReference>
<dbReference type="SUPFAM" id="SSF52317">
    <property type="entry name" value="Class I glutamine amidotransferase-like"/>
    <property type="match status" value="1"/>
</dbReference>
<dbReference type="PIRSF" id="PIRSF028757">
    <property type="entry name" value="LD-carboxypeptidase"/>
    <property type="match status" value="1"/>
</dbReference>
<evidence type="ECO:0000259" key="5">
    <source>
        <dbReference type="Pfam" id="PF02016"/>
    </source>
</evidence>
<evidence type="ECO:0008006" key="8">
    <source>
        <dbReference type="Google" id="ProtNLM"/>
    </source>
</evidence>
<feature type="domain" description="LD-carboxypeptidase N-terminal" evidence="5">
    <location>
        <begin position="36"/>
        <end position="151"/>
    </location>
</feature>
<evidence type="ECO:0000256" key="4">
    <source>
        <dbReference type="SAM" id="MobiDB-lite"/>
    </source>
</evidence>
<accession>A0A0K1H384</accession>
<reference evidence="7" key="1">
    <citation type="journal article" date="2015" name="Chem. Sci.">
        <title>Biosynthesis of trioxacarcin revealing a different starter unit and complex tailoring steps for type II polyketide synthase.</title>
        <authorList>
            <person name="Zhang M."/>
            <person name="Hou X.-F."/>
            <person name="Qi L.-H."/>
            <person name="Yin Y."/>
            <person name="Li Q."/>
            <person name="Pan H.-X."/>
            <person name="Chen X.-Y."/>
            <person name="Tang G.-L."/>
        </authorList>
    </citation>
    <scope>NUCLEOTIDE SEQUENCE</scope>
    <source>
        <strain evidence="7">DO-45</strain>
    </source>
</reference>
<dbReference type="PANTHER" id="PTHR30237:SF4">
    <property type="entry name" value="LD-CARBOXYPEPTIDASE C-TERMINAL DOMAIN-CONTAINING PROTEIN"/>
    <property type="match status" value="1"/>
</dbReference>
<feature type="active site" description="Charge relay system" evidence="3">
    <location>
        <position position="321"/>
    </location>
</feature>
<feature type="active site" description="Charge relay system" evidence="3">
    <location>
        <position position="254"/>
    </location>
</feature>
<dbReference type="SUPFAM" id="SSF141986">
    <property type="entry name" value="LD-carboxypeptidase A C-terminal domain-like"/>
    <property type="match status" value="1"/>
</dbReference>
<evidence type="ECO:0000256" key="1">
    <source>
        <dbReference type="ARBA" id="ARBA00010233"/>
    </source>
</evidence>
<dbReference type="InterPro" id="IPR027461">
    <property type="entry name" value="Carboxypeptidase_A_C_sf"/>
</dbReference>
<sequence length="351" mass="37520">MHVLPQAGPQRPDTGPIPVAGRPALLPPRLREGDVVAVATPSAPVVTPRRLDRGVAALRALGYEVRLGPLAARGVHDGTPDQRAAELNSFFRDPGVRCVVASLGGLTSNAVLGALDYDALRADPKIITGYSDITTVLLAVLRRTGLVTFHGPTLLPELAEYPQVLPYTRDGFLRAVARPEPLGRLSPPDERTEELLYWDEADDRPRHTLPADGWRWLHPGSGTGPLVGGNLETIGLLAGTPYFPDFSGAVVVLETTSTDVRNVERALTHLRMLGVFDTMAALLLGRSFRGPEGFEATLRRTVGALTAPYGVPVVAGMDIGHSDPMLTLPLGVRARVDSSTETVEVLDAAVR</sequence>
<dbReference type="InterPro" id="IPR040449">
    <property type="entry name" value="Peptidase_S66_N"/>
</dbReference>
<dbReference type="Pfam" id="PF02016">
    <property type="entry name" value="Peptidase_S66"/>
    <property type="match status" value="1"/>
</dbReference>
<dbReference type="InterPro" id="IPR040921">
    <property type="entry name" value="Peptidase_S66C"/>
</dbReference>
<dbReference type="Pfam" id="PF17676">
    <property type="entry name" value="Peptidase_S66C"/>
    <property type="match status" value="1"/>
</dbReference>
<comment type="similarity">
    <text evidence="1">Belongs to the peptidase S66 family.</text>
</comment>
<protein>
    <recommendedName>
        <fullName evidence="8">LD-carboxypeptidase</fullName>
    </recommendedName>
</protein>
<dbReference type="EMBL" id="KP410250">
    <property type="protein sequence ID" value="AKT74310.1"/>
    <property type="molecule type" value="Genomic_DNA"/>
</dbReference>
<proteinExistence type="inferred from homology"/>
<evidence type="ECO:0000313" key="7">
    <source>
        <dbReference type="EMBL" id="AKT74310.1"/>
    </source>
</evidence>
<dbReference type="CDD" id="cd07062">
    <property type="entry name" value="Peptidase_S66_mccF_like"/>
    <property type="match status" value="1"/>
</dbReference>
<dbReference type="InterPro" id="IPR029062">
    <property type="entry name" value="Class_I_gatase-like"/>
</dbReference>
<dbReference type="PANTHER" id="PTHR30237">
    <property type="entry name" value="MURAMOYLTETRAPEPTIDE CARBOXYPEPTIDASE"/>
    <property type="match status" value="1"/>
</dbReference>
<dbReference type="Gene3D" id="3.50.30.60">
    <property type="entry name" value="LD-carboxypeptidase A C-terminal domain-like"/>
    <property type="match status" value="1"/>
</dbReference>
<evidence type="ECO:0000256" key="3">
    <source>
        <dbReference type="PIRSR" id="PIRSR028757-1"/>
    </source>
</evidence>
<keyword evidence="2" id="KW-0378">Hydrolase</keyword>
<feature type="active site" description="Nucleophile" evidence="3">
    <location>
        <position position="131"/>
    </location>
</feature>
<name>A0A0K1H384_9ACTN</name>
<evidence type="ECO:0000259" key="6">
    <source>
        <dbReference type="Pfam" id="PF17676"/>
    </source>
</evidence>